<evidence type="ECO:0000256" key="1">
    <source>
        <dbReference type="ARBA" id="ARBA00009986"/>
    </source>
</evidence>
<dbReference type="EC" id="1.2.1.-" evidence="4"/>
<evidence type="ECO:0000256" key="2">
    <source>
        <dbReference type="ARBA" id="ARBA00023002"/>
    </source>
</evidence>
<accession>E6PI24</accession>
<reference evidence="4" key="1">
    <citation type="submission" date="2009-10" db="EMBL/GenBank/DDBJ databases">
        <title>Diversity of trophic interactions inside an arsenic-rich microbial ecosystem.</title>
        <authorList>
            <person name="Bertin P.N."/>
            <person name="Heinrich-Salmeron A."/>
            <person name="Pelletier E."/>
            <person name="Goulhen-Chollet F."/>
            <person name="Arsene-Ploetze F."/>
            <person name="Gallien S."/>
            <person name="Calteau A."/>
            <person name="Vallenet D."/>
            <person name="Casiot C."/>
            <person name="Chane-Woon-Ming B."/>
            <person name="Giloteaux L."/>
            <person name="Barakat M."/>
            <person name="Bonnefoy V."/>
            <person name="Bruneel O."/>
            <person name="Chandler M."/>
            <person name="Cleiss J."/>
            <person name="Duran R."/>
            <person name="Elbaz-Poulichet F."/>
            <person name="Fonknechten N."/>
            <person name="Lauga B."/>
            <person name="Mornico D."/>
            <person name="Ortet P."/>
            <person name="Schaeffer C."/>
            <person name="Siguier P."/>
            <person name="Alexander Thil Smith A."/>
            <person name="Van Dorsselaer A."/>
            <person name="Weissenbach J."/>
            <person name="Medigue C."/>
            <person name="Le Paslier D."/>
        </authorList>
    </citation>
    <scope>NUCLEOTIDE SEQUENCE</scope>
</reference>
<dbReference type="PANTHER" id="PTHR11699">
    <property type="entry name" value="ALDEHYDE DEHYDROGENASE-RELATED"/>
    <property type="match status" value="1"/>
</dbReference>
<dbReference type="Pfam" id="PF00171">
    <property type="entry name" value="Aldedh"/>
    <property type="match status" value="1"/>
</dbReference>
<dbReference type="GO" id="GO:0016620">
    <property type="term" value="F:oxidoreductase activity, acting on the aldehyde or oxo group of donors, NAD or NADP as acceptor"/>
    <property type="evidence" value="ECO:0007669"/>
    <property type="project" value="InterPro"/>
</dbReference>
<name>E6PI24_9ZZZZ</name>
<dbReference type="InterPro" id="IPR016163">
    <property type="entry name" value="Ald_DH_C"/>
</dbReference>
<evidence type="ECO:0000313" key="4">
    <source>
        <dbReference type="EMBL" id="CBH76114.1"/>
    </source>
</evidence>
<dbReference type="InterPro" id="IPR016162">
    <property type="entry name" value="Ald_DH_N"/>
</dbReference>
<dbReference type="SUPFAM" id="SSF53720">
    <property type="entry name" value="ALDH-like"/>
    <property type="match status" value="1"/>
</dbReference>
<keyword evidence="2 4" id="KW-0560">Oxidoreductase</keyword>
<dbReference type="Gene3D" id="3.40.309.10">
    <property type="entry name" value="Aldehyde Dehydrogenase, Chain A, domain 2"/>
    <property type="match status" value="1"/>
</dbReference>
<dbReference type="InterPro" id="IPR016161">
    <property type="entry name" value="Ald_DH/histidinol_DH"/>
</dbReference>
<dbReference type="PROSITE" id="PS00687">
    <property type="entry name" value="ALDEHYDE_DEHYDR_GLU"/>
    <property type="match status" value="1"/>
</dbReference>
<dbReference type="EMBL" id="CABL01000019">
    <property type="protein sequence ID" value="CBH76114.1"/>
    <property type="molecule type" value="Genomic_DNA"/>
</dbReference>
<sequence>MSVTQQATKLLIGGTWVEAESTYTDYNPATGKELAQVANASKSDCDAAVAAARAAFDAGKWSGMPASRRAKILNKIAARIGEMASSIIESEIHDNGKALATAKGEIGAIVDCFEFYAGAILTFGGQTLSGPLPSYFSYTLREPIGVVGAIVPWNFPLLLASWKVAPALAAGCTVVLKPAPATPLSALTLGEIALECGLPEGVLNIVTGDGRELGQWLVEHPGVDKIAFTGSTQTGRSVAASAAQTLKRVTLELGGKSPTLVFEDADIDAAVAASIYAIYYNSGQACEARSRVLIHESVYDRFVEAFAARSAGLRQGDPLDPQTQIGAITMREQFEKIERYCALGLEDGARLLFGGKRAEIGGAFADGMFWQPTAFEAEPSHRIAREEIFGPVVVFSRFRDEREAIAVANDSEYGLAASVWTRDIGRAHRIVRALRSGTVAVNAPYSVFPGVPFGGYKSSGYGRDLSADTLALYSETKSALVQIGERAMNPFGV</sequence>
<dbReference type="FunFam" id="3.40.605.10:FF:000007">
    <property type="entry name" value="NAD/NADP-dependent betaine aldehyde dehydrogenase"/>
    <property type="match status" value="1"/>
</dbReference>
<dbReference type="InterPro" id="IPR029510">
    <property type="entry name" value="Ald_DH_CS_GLU"/>
</dbReference>
<dbReference type="FunFam" id="3.40.309.10:FF:000012">
    <property type="entry name" value="Betaine aldehyde dehydrogenase"/>
    <property type="match status" value="1"/>
</dbReference>
<proteinExistence type="inferred from homology"/>
<dbReference type="InterPro" id="IPR015590">
    <property type="entry name" value="Aldehyde_DH_dom"/>
</dbReference>
<feature type="domain" description="Aldehyde dehydrogenase" evidence="3">
    <location>
        <begin position="16"/>
        <end position="478"/>
    </location>
</feature>
<dbReference type="Gene3D" id="3.40.605.10">
    <property type="entry name" value="Aldehyde Dehydrogenase, Chain A, domain 1"/>
    <property type="match status" value="1"/>
</dbReference>
<comment type="caution">
    <text evidence="4">The sequence shown here is derived from an EMBL/GenBank/DDBJ whole genome shotgun (WGS) entry which is preliminary data.</text>
</comment>
<gene>
    <name evidence="4" type="primary">dhaS</name>
    <name evidence="4" type="ORF">CARN1_0594</name>
</gene>
<organism evidence="4">
    <name type="scientific">mine drainage metagenome</name>
    <dbReference type="NCBI Taxonomy" id="410659"/>
    <lineage>
        <taxon>unclassified sequences</taxon>
        <taxon>metagenomes</taxon>
        <taxon>ecological metagenomes</taxon>
    </lineage>
</organism>
<protein>
    <submittedName>
        <fullName evidence="4">Putative aldehyde dehydrogenase</fullName>
        <ecNumber evidence="4">1.2.1.-</ecNumber>
    </submittedName>
</protein>
<dbReference type="AlphaFoldDB" id="E6PI24"/>
<evidence type="ECO:0000259" key="3">
    <source>
        <dbReference type="Pfam" id="PF00171"/>
    </source>
</evidence>
<comment type="similarity">
    <text evidence="1">Belongs to the aldehyde dehydrogenase family.</text>
</comment>